<proteinExistence type="predicted"/>
<comment type="caution">
    <text evidence="1">The sequence shown here is derived from an EMBL/GenBank/DDBJ whole genome shotgun (WGS) entry which is preliminary data.</text>
</comment>
<sequence>MTVAVAVGASGGRGSPGECSPYDDSEGRAERVRAPRQGPYTLPGASQDDPECIFDWLDAWIDVWESENLTSGTLTKETYGALRRTTRALVEITEYCFTELGLNYVLLGEIQADSLEDCFGRCRQLAGSQYHISIRQLYKGENKLRLQSTLPTTPCEDERWEELEKQVTMSNRHSMLPPIALPYPVQPQPMYDVASGFQGVPTGGPFPAGVGPTSSATGGPAPQGQPVSMMAPPYIGFAPAQQPPMAPPPYGESTDPAYRKPYEPVSGTSPGNGENGDRAPLDDCTGFSSKEIRQAFVRKVYAILMVQLTITFGAVALFIYEPHVKSFVQNNGAVYISAYISFIVMYIALICCKGLRRSYPANIIMLFLFTLVMSYLVGVISSFHSTDTVLIAAGICAACCLAVSIFSCHSKFDFTSCAGFLFIAVWILLLFGILTLFTYNTILNTVYSALGALLFMAVIGHRCRGVVSVSGSVRVGALRRSWRILASVVFGNSTSRGCRA</sequence>
<organism evidence="1 2">
    <name type="scientific">Ixodes persulcatus</name>
    <name type="common">Taiga tick</name>
    <dbReference type="NCBI Taxonomy" id="34615"/>
    <lineage>
        <taxon>Eukaryota</taxon>
        <taxon>Metazoa</taxon>
        <taxon>Ecdysozoa</taxon>
        <taxon>Arthropoda</taxon>
        <taxon>Chelicerata</taxon>
        <taxon>Arachnida</taxon>
        <taxon>Acari</taxon>
        <taxon>Parasitiformes</taxon>
        <taxon>Ixodida</taxon>
        <taxon>Ixodoidea</taxon>
        <taxon>Ixodidae</taxon>
        <taxon>Ixodinae</taxon>
        <taxon>Ixodes</taxon>
    </lineage>
</organism>
<evidence type="ECO:0000313" key="2">
    <source>
        <dbReference type="Proteomes" id="UP000805193"/>
    </source>
</evidence>
<reference evidence="1 2" key="1">
    <citation type="journal article" date="2020" name="Cell">
        <title>Large-Scale Comparative Analyses of Tick Genomes Elucidate Their Genetic Diversity and Vector Capacities.</title>
        <authorList>
            <consortium name="Tick Genome and Microbiome Consortium (TIGMIC)"/>
            <person name="Jia N."/>
            <person name="Wang J."/>
            <person name="Shi W."/>
            <person name="Du L."/>
            <person name="Sun Y."/>
            <person name="Zhan W."/>
            <person name="Jiang J.F."/>
            <person name="Wang Q."/>
            <person name="Zhang B."/>
            <person name="Ji P."/>
            <person name="Bell-Sakyi L."/>
            <person name="Cui X.M."/>
            <person name="Yuan T.T."/>
            <person name="Jiang B.G."/>
            <person name="Yang W.F."/>
            <person name="Lam T.T."/>
            <person name="Chang Q.C."/>
            <person name="Ding S.J."/>
            <person name="Wang X.J."/>
            <person name="Zhu J.G."/>
            <person name="Ruan X.D."/>
            <person name="Zhao L."/>
            <person name="Wei J.T."/>
            <person name="Ye R.Z."/>
            <person name="Que T.C."/>
            <person name="Du C.H."/>
            <person name="Zhou Y.H."/>
            <person name="Cheng J.X."/>
            <person name="Dai P.F."/>
            <person name="Guo W.B."/>
            <person name="Han X.H."/>
            <person name="Huang E.J."/>
            <person name="Li L.F."/>
            <person name="Wei W."/>
            <person name="Gao Y.C."/>
            <person name="Liu J.Z."/>
            <person name="Shao H.Z."/>
            <person name="Wang X."/>
            <person name="Wang C.C."/>
            <person name="Yang T.C."/>
            <person name="Huo Q.B."/>
            <person name="Li W."/>
            <person name="Chen H.Y."/>
            <person name="Chen S.E."/>
            <person name="Zhou L.G."/>
            <person name="Ni X.B."/>
            <person name="Tian J.H."/>
            <person name="Sheng Y."/>
            <person name="Liu T."/>
            <person name="Pan Y.S."/>
            <person name="Xia L.Y."/>
            <person name="Li J."/>
            <person name="Zhao F."/>
            <person name="Cao W.C."/>
        </authorList>
    </citation>
    <scope>NUCLEOTIDE SEQUENCE [LARGE SCALE GENOMIC DNA]</scope>
    <source>
        <strain evidence="1">Iper-2018</strain>
    </source>
</reference>
<keyword evidence="2" id="KW-1185">Reference proteome</keyword>
<protein>
    <submittedName>
        <fullName evidence="1">Uncharacterized protein</fullName>
    </submittedName>
</protein>
<name>A0AC60Q8N6_IXOPE</name>
<gene>
    <name evidence="1" type="ORF">HPB47_022986</name>
</gene>
<evidence type="ECO:0000313" key="1">
    <source>
        <dbReference type="EMBL" id="KAG0430120.1"/>
    </source>
</evidence>
<dbReference type="EMBL" id="JABSTQ010009351">
    <property type="protein sequence ID" value="KAG0430120.1"/>
    <property type="molecule type" value="Genomic_DNA"/>
</dbReference>
<accession>A0AC60Q8N6</accession>
<dbReference type="Proteomes" id="UP000805193">
    <property type="component" value="Unassembled WGS sequence"/>
</dbReference>